<dbReference type="AlphaFoldDB" id="A0A2G6JJ94"/>
<keyword evidence="2 3" id="KW-0862">Zinc</keyword>
<dbReference type="PANTHER" id="PTHR36150:SF1">
    <property type="entry name" value="DNA GYRASE INHIBITOR YACG"/>
    <property type="match status" value="1"/>
</dbReference>
<dbReference type="SUPFAM" id="SSF57716">
    <property type="entry name" value="Glucocorticoid receptor-like (DNA-binding domain)"/>
    <property type="match status" value="1"/>
</dbReference>
<comment type="similarity">
    <text evidence="3">Belongs to the DNA gyrase inhibitor YacG family.</text>
</comment>
<gene>
    <name evidence="3" type="primary">yacG</name>
    <name evidence="5" type="ORF">CSA60_04425</name>
</gene>
<comment type="function">
    <text evidence="3">Inhibits all the catalytic activities of DNA gyrase by preventing its interaction with DNA. Acts by binding directly to the C-terminal domain of GyrB, which probably disrupts DNA binding by the gyrase.</text>
</comment>
<protein>
    <recommendedName>
        <fullName evidence="3">DNA gyrase inhibitor YacG</fullName>
    </recommendedName>
</protein>
<feature type="region of interest" description="Disordered" evidence="4">
    <location>
        <begin position="50"/>
        <end position="75"/>
    </location>
</feature>
<comment type="subunit">
    <text evidence="3">Interacts with GyrB.</text>
</comment>
<name>A0A2G6JJ94_NEPCE</name>
<dbReference type="PANTHER" id="PTHR36150">
    <property type="entry name" value="DNA GYRASE INHIBITOR YACG"/>
    <property type="match status" value="1"/>
</dbReference>
<keyword evidence="1 3" id="KW-0479">Metal-binding</keyword>
<dbReference type="InterPro" id="IPR013088">
    <property type="entry name" value="Znf_NHR/GATA"/>
</dbReference>
<dbReference type="HAMAP" id="MF_00649">
    <property type="entry name" value="DNA_gyrase_inhibitor_YacG"/>
    <property type="match status" value="1"/>
</dbReference>
<dbReference type="Proteomes" id="UP000243469">
    <property type="component" value="Unassembled WGS sequence"/>
</dbReference>
<organism evidence="5 6">
    <name type="scientific">Neptuniibacter caesariensis</name>
    <dbReference type="NCBI Taxonomy" id="207954"/>
    <lineage>
        <taxon>Bacteria</taxon>
        <taxon>Pseudomonadati</taxon>
        <taxon>Pseudomonadota</taxon>
        <taxon>Gammaproteobacteria</taxon>
        <taxon>Oceanospirillales</taxon>
        <taxon>Oceanospirillaceae</taxon>
        <taxon>Neptuniibacter</taxon>
    </lineage>
</organism>
<feature type="binding site" evidence="3">
    <location>
        <position position="31"/>
    </location>
    <ligand>
        <name>Zn(2+)</name>
        <dbReference type="ChEBI" id="CHEBI:29105"/>
    </ligand>
</feature>
<evidence type="ECO:0000256" key="2">
    <source>
        <dbReference type="ARBA" id="ARBA00022833"/>
    </source>
</evidence>
<comment type="cofactor">
    <cofactor evidence="3">
        <name>Zn(2+)</name>
        <dbReference type="ChEBI" id="CHEBI:29105"/>
    </cofactor>
    <text evidence="3">Binds 1 zinc ion.</text>
</comment>
<evidence type="ECO:0000313" key="6">
    <source>
        <dbReference type="Proteomes" id="UP000243469"/>
    </source>
</evidence>
<feature type="binding site" evidence="3">
    <location>
        <position position="11"/>
    </location>
    <ligand>
        <name>Zn(2+)</name>
        <dbReference type="ChEBI" id="CHEBI:29105"/>
    </ligand>
</feature>
<dbReference type="STRING" id="207954.MED92_15765"/>
<proteinExistence type="inferred from homology"/>
<evidence type="ECO:0000256" key="3">
    <source>
        <dbReference type="HAMAP-Rule" id="MF_00649"/>
    </source>
</evidence>
<feature type="binding site" evidence="3">
    <location>
        <position position="8"/>
    </location>
    <ligand>
        <name>Zn(2+)</name>
        <dbReference type="ChEBI" id="CHEBI:29105"/>
    </ligand>
</feature>
<evidence type="ECO:0000256" key="4">
    <source>
        <dbReference type="SAM" id="MobiDB-lite"/>
    </source>
</evidence>
<sequence length="75" mass="8538">MSKPIVRCPTCEKEQDWDSTNPYRPFCSERCKMIDLGAWASEEYAIPEAQSASDFSSGELEEQVDKDQPIPPTMH</sequence>
<comment type="caution">
    <text evidence="5">The sequence shown here is derived from an EMBL/GenBank/DDBJ whole genome shotgun (WGS) entry which is preliminary data.</text>
</comment>
<dbReference type="InterPro" id="IPR005584">
    <property type="entry name" value="DNA_gyrase_inhibitor_YacG"/>
</dbReference>
<dbReference type="NCBIfam" id="NF001638">
    <property type="entry name" value="PRK00418.1"/>
    <property type="match status" value="1"/>
</dbReference>
<dbReference type="Pfam" id="PF03884">
    <property type="entry name" value="YacG"/>
    <property type="match status" value="1"/>
</dbReference>
<dbReference type="GO" id="GO:0008270">
    <property type="term" value="F:zinc ion binding"/>
    <property type="evidence" value="ECO:0007669"/>
    <property type="project" value="UniProtKB-UniRule"/>
</dbReference>
<dbReference type="EMBL" id="PDSH01000021">
    <property type="protein sequence ID" value="PIE23511.1"/>
    <property type="molecule type" value="Genomic_DNA"/>
</dbReference>
<accession>A0A2G6JJ94</accession>
<evidence type="ECO:0000256" key="1">
    <source>
        <dbReference type="ARBA" id="ARBA00022723"/>
    </source>
</evidence>
<dbReference type="GO" id="GO:0006355">
    <property type="term" value="P:regulation of DNA-templated transcription"/>
    <property type="evidence" value="ECO:0007669"/>
    <property type="project" value="InterPro"/>
</dbReference>
<feature type="binding site" evidence="3">
    <location>
        <position position="27"/>
    </location>
    <ligand>
        <name>Zn(2+)</name>
        <dbReference type="ChEBI" id="CHEBI:29105"/>
    </ligand>
</feature>
<dbReference type="GO" id="GO:0008657">
    <property type="term" value="F:DNA topoisomerase type II (double strand cut, ATP-hydrolyzing) inhibitor activity"/>
    <property type="evidence" value="ECO:0007669"/>
    <property type="project" value="UniProtKB-UniRule"/>
</dbReference>
<evidence type="ECO:0000313" key="5">
    <source>
        <dbReference type="EMBL" id="PIE23511.1"/>
    </source>
</evidence>
<dbReference type="Gene3D" id="3.30.50.10">
    <property type="entry name" value="Erythroid Transcription Factor GATA-1, subunit A"/>
    <property type="match status" value="1"/>
</dbReference>
<reference evidence="5 6" key="1">
    <citation type="submission" date="2017-10" db="EMBL/GenBank/DDBJ databases">
        <title>Novel microbial diversity and functional potential in the marine mammal oral microbiome.</title>
        <authorList>
            <person name="Dudek N.K."/>
            <person name="Sun C.L."/>
            <person name="Burstein D."/>
            <person name="Kantor R.S."/>
            <person name="Aliaga Goltsman D.S."/>
            <person name="Bik E.M."/>
            <person name="Thomas B.C."/>
            <person name="Banfield J.F."/>
            <person name="Relman D.A."/>
        </authorList>
    </citation>
    <scope>NUCLEOTIDE SEQUENCE [LARGE SCALE GENOMIC DNA]</scope>
    <source>
        <strain evidence="5">DOLJORAL78_47_21</strain>
    </source>
</reference>